<dbReference type="EMBL" id="VUJW01000017">
    <property type="protein sequence ID" value="KAA1424025.1"/>
    <property type="molecule type" value="Genomic_DNA"/>
</dbReference>
<dbReference type="RefSeq" id="WP_149752271.1">
    <property type="nucleotide sequence ID" value="NZ_VUJW01000017.1"/>
</dbReference>
<dbReference type="AlphaFoldDB" id="A0A5B1LT23"/>
<dbReference type="Proteomes" id="UP000324351">
    <property type="component" value="Unassembled WGS sequence"/>
</dbReference>
<sequence>MSDHDAPQQREYVGFVWVGDEPGVRVRLVAASLDDARAQLIAEYGTGHVISIWNEDDADRPRK</sequence>
<accession>A0A5B1LT23</accession>
<name>A0A5B1LT23_9ACTN</name>
<protein>
    <submittedName>
        <fullName evidence="1">Uncharacterized protein</fullName>
    </submittedName>
</protein>
<evidence type="ECO:0000313" key="1">
    <source>
        <dbReference type="EMBL" id="KAA1424025.1"/>
    </source>
</evidence>
<keyword evidence="2" id="KW-1185">Reference proteome</keyword>
<reference evidence="1 2" key="1">
    <citation type="submission" date="2019-09" db="EMBL/GenBank/DDBJ databases">
        <title>Nocardioides panacisoli sp. nov., isolated from the soil of a ginseng field.</title>
        <authorList>
            <person name="Cho C."/>
        </authorList>
    </citation>
    <scope>NUCLEOTIDE SEQUENCE [LARGE SCALE GENOMIC DNA]</scope>
    <source>
        <strain evidence="1 2">BN140041</strain>
    </source>
</reference>
<reference evidence="1 2" key="2">
    <citation type="submission" date="2019-09" db="EMBL/GenBank/DDBJ databases">
        <authorList>
            <person name="Jin C."/>
        </authorList>
    </citation>
    <scope>NUCLEOTIDE SEQUENCE [LARGE SCALE GENOMIC DNA]</scope>
    <source>
        <strain evidence="1 2">BN140041</strain>
    </source>
</reference>
<comment type="caution">
    <text evidence="1">The sequence shown here is derived from an EMBL/GenBank/DDBJ whole genome shotgun (WGS) entry which is preliminary data.</text>
</comment>
<gene>
    <name evidence="1" type="ORF">F0U47_20065</name>
</gene>
<proteinExistence type="predicted"/>
<organism evidence="1 2">
    <name type="scientific">Nocardioides antri</name>
    <dbReference type="NCBI Taxonomy" id="2607659"/>
    <lineage>
        <taxon>Bacteria</taxon>
        <taxon>Bacillati</taxon>
        <taxon>Actinomycetota</taxon>
        <taxon>Actinomycetes</taxon>
        <taxon>Propionibacteriales</taxon>
        <taxon>Nocardioidaceae</taxon>
        <taxon>Nocardioides</taxon>
    </lineage>
</organism>
<evidence type="ECO:0000313" key="2">
    <source>
        <dbReference type="Proteomes" id="UP000324351"/>
    </source>
</evidence>